<feature type="region of interest" description="Disordered" evidence="1">
    <location>
        <begin position="13"/>
        <end position="44"/>
    </location>
</feature>
<gene>
    <name evidence="2" type="ORF">GCM10022214_01340</name>
</gene>
<protein>
    <submittedName>
        <fullName evidence="2">Uncharacterized protein</fullName>
    </submittedName>
</protein>
<dbReference type="EMBL" id="BAAAZG010000001">
    <property type="protein sequence ID" value="GAA4054319.1"/>
    <property type="molecule type" value="Genomic_DNA"/>
</dbReference>
<name>A0ABP7UWL6_9ACTN</name>
<reference evidence="3" key="1">
    <citation type="journal article" date="2019" name="Int. J. Syst. Evol. Microbiol.">
        <title>The Global Catalogue of Microorganisms (GCM) 10K type strain sequencing project: providing services to taxonomists for standard genome sequencing and annotation.</title>
        <authorList>
            <consortium name="The Broad Institute Genomics Platform"/>
            <consortium name="The Broad Institute Genome Sequencing Center for Infectious Disease"/>
            <person name="Wu L."/>
            <person name="Ma J."/>
        </authorList>
    </citation>
    <scope>NUCLEOTIDE SEQUENCE [LARGE SCALE GENOMIC DNA]</scope>
    <source>
        <strain evidence="3">JCM 16702</strain>
    </source>
</reference>
<keyword evidence="3" id="KW-1185">Reference proteome</keyword>
<comment type="caution">
    <text evidence="2">The sequence shown here is derived from an EMBL/GenBank/DDBJ whole genome shotgun (WGS) entry which is preliminary data.</text>
</comment>
<dbReference type="Proteomes" id="UP001500683">
    <property type="component" value="Unassembled WGS sequence"/>
</dbReference>
<evidence type="ECO:0000313" key="2">
    <source>
        <dbReference type="EMBL" id="GAA4054319.1"/>
    </source>
</evidence>
<evidence type="ECO:0000313" key="3">
    <source>
        <dbReference type="Proteomes" id="UP001500683"/>
    </source>
</evidence>
<evidence type="ECO:0000256" key="1">
    <source>
        <dbReference type="SAM" id="MobiDB-lite"/>
    </source>
</evidence>
<feature type="compositionally biased region" description="Basic and acidic residues" evidence="1">
    <location>
        <begin position="32"/>
        <end position="44"/>
    </location>
</feature>
<accession>A0ABP7UWL6</accession>
<sequence length="44" mass="4774">MIIYVDADLTFAPEPSHPVTGPLGLTAGDPLPDEHFPRFTGDHE</sequence>
<proteinExistence type="predicted"/>
<organism evidence="2 3">
    <name type="scientific">Actinomadura miaoliensis</name>
    <dbReference type="NCBI Taxonomy" id="430685"/>
    <lineage>
        <taxon>Bacteria</taxon>
        <taxon>Bacillati</taxon>
        <taxon>Actinomycetota</taxon>
        <taxon>Actinomycetes</taxon>
        <taxon>Streptosporangiales</taxon>
        <taxon>Thermomonosporaceae</taxon>
        <taxon>Actinomadura</taxon>
    </lineage>
</organism>
<dbReference type="RefSeq" id="WP_344939239.1">
    <property type="nucleotide sequence ID" value="NZ_BAAAZG010000001.1"/>
</dbReference>